<reference evidence="2 3" key="1">
    <citation type="submission" date="2016-10" db="EMBL/GenBank/DDBJ databases">
        <authorList>
            <person name="de Groot N.N."/>
        </authorList>
    </citation>
    <scope>NUCLEOTIDE SEQUENCE [LARGE SCALE GENOMIC DNA]</scope>
    <source>
        <strain evidence="2 3">DSM 22012</strain>
    </source>
</reference>
<keyword evidence="1" id="KW-0472">Membrane</keyword>
<feature type="transmembrane region" description="Helical" evidence="1">
    <location>
        <begin position="23"/>
        <end position="43"/>
    </location>
</feature>
<organism evidence="2 3">
    <name type="scientific">Marinobacterium lutimaris</name>
    <dbReference type="NCBI Taxonomy" id="568106"/>
    <lineage>
        <taxon>Bacteria</taxon>
        <taxon>Pseudomonadati</taxon>
        <taxon>Pseudomonadota</taxon>
        <taxon>Gammaproteobacteria</taxon>
        <taxon>Oceanospirillales</taxon>
        <taxon>Oceanospirillaceae</taxon>
        <taxon>Marinobacterium</taxon>
    </lineage>
</organism>
<accession>A0A1H6DTD9</accession>
<dbReference type="Proteomes" id="UP000236745">
    <property type="component" value="Unassembled WGS sequence"/>
</dbReference>
<protein>
    <submittedName>
        <fullName evidence="2">Uncharacterized protein</fullName>
    </submittedName>
</protein>
<gene>
    <name evidence="2" type="ORF">SAMN05444390_10958</name>
</gene>
<sequence>MHFQNLDVSVLLMYGRSTARQRVFAWAISVFLLVSLLVLFWYAPVIPDEDIANTVQAFGSFVLEGFGGAAVIVMVQRLLFPMKRTLTDQVRRFTPIGFIEERDRSVLDNAYIQVMETASRVDFRKALELAAYDPEILSFGNLRVIVQQRRGRLARWMVTEERISQACFLLYLCHRAEQKKRQITETGQTDIF</sequence>
<keyword evidence="1" id="KW-1133">Transmembrane helix</keyword>
<evidence type="ECO:0000256" key="1">
    <source>
        <dbReference type="SAM" id="Phobius"/>
    </source>
</evidence>
<dbReference type="EMBL" id="FNVQ01000009">
    <property type="protein sequence ID" value="SEG88304.1"/>
    <property type="molecule type" value="Genomic_DNA"/>
</dbReference>
<evidence type="ECO:0000313" key="2">
    <source>
        <dbReference type="EMBL" id="SEG88304.1"/>
    </source>
</evidence>
<evidence type="ECO:0000313" key="3">
    <source>
        <dbReference type="Proteomes" id="UP000236745"/>
    </source>
</evidence>
<dbReference type="AlphaFoldDB" id="A0A1H6DTD9"/>
<keyword evidence="1" id="KW-0812">Transmembrane</keyword>
<proteinExistence type="predicted"/>
<name>A0A1H6DTD9_9GAMM</name>
<feature type="transmembrane region" description="Helical" evidence="1">
    <location>
        <begin position="55"/>
        <end position="75"/>
    </location>
</feature>
<keyword evidence="3" id="KW-1185">Reference proteome</keyword>